<evidence type="ECO:0008006" key="13">
    <source>
        <dbReference type="Google" id="ProtNLM"/>
    </source>
</evidence>
<dbReference type="GO" id="GO:0042761">
    <property type="term" value="P:very long-chain fatty acid biosynthetic process"/>
    <property type="evidence" value="ECO:0007669"/>
    <property type="project" value="TreeGrafter"/>
</dbReference>
<evidence type="ECO:0000313" key="12">
    <source>
        <dbReference type="Proteomes" id="UP000652761"/>
    </source>
</evidence>
<keyword evidence="9" id="KW-0275">Fatty acid biosynthesis</keyword>
<keyword evidence="5" id="KW-0276">Fatty acid metabolism</keyword>
<dbReference type="InterPro" id="IPR002076">
    <property type="entry name" value="ELO_fam"/>
</dbReference>
<evidence type="ECO:0000256" key="1">
    <source>
        <dbReference type="ARBA" id="ARBA00004141"/>
    </source>
</evidence>
<dbReference type="OrthoDB" id="434092at2759"/>
<comment type="caution">
    <text evidence="11">The sequence shown here is derived from an EMBL/GenBank/DDBJ whole genome shotgun (WGS) entry which is preliminary data.</text>
</comment>
<feature type="transmembrane region" description="Helical" evidence="10">
    <location>
        <begin position="261"/>
        <end position="280"/>
    </location>
</feature>
<feature type="transmembrane region" description="Helical" evidence="10">
    <location>
        <begin position="235"/>
        <end position="255"/>
    </location>
</feature>
<dbReference type="PANTHER" id="PTHR11157:SF11">
    <property type="entry name" value="ELONGATION OF FATTY ACIDS PROTEIN 3-LIKE"/>
    <property type="match status" value="1"/>
</dbReference>
<evidence type="ECO:0000256" key="4">
    <source>
        <dbReference type="ARBA" id="ARBA00022692"/>
    </source>
</evidence>
<gene>
    <name evidence="11" type="ORF">Taro_038485</name>
</gene>
<dbReference type="GO" id="GO:0019367">
    <property type="term" value="P:fatty acid elongation, saturated fatty acid"/>
    <property type="evidence" value="ECO:0007669"/>
    <property type="project" value="TreeGrafter"/>
</dbReference>
<proteinExistence type="predicted"/>
<dbReference type="GO" id="GO:0030148">
    <property type="term" value="P:sphingolipid biosynthetic process"/>
    <property type="evidence" value="ECO:0007669"/>
    <property type="project" value="TreeGrafter"/>
</dbReference>
<keyword evidence="6 10" id="KW-1133">Transmembrane helix</keyword>
<dbReference type="GO" id="GO:0009922">
    <property type="term" value="F:fatty acid elongase activity"/>
    <property type="evidence" value="ECO:0007669"/>
    <property type="project" value="InterPro"/>
</dbReference>
<keyword evidence="3" id="KW-0808">Transferase</keyword>
<evidence type="ECO:0000256" key="2">
    <source>
        <dbReference type="ARBA" id="ARBA00022516"/>
    </source>
</evidence>
<feature type="transmembrane region" description="Helical" evidence="10">
    <location>
        <begin position="78"/>
        <end position="97"/>
    </location>
</feature>
<evidence type="ECO:0000256" key="8">
    <source>
        <dbReference type="ARBA" id="ARBA00023136"/>
    </source>
</evidence>
<evidence type="ECO:0000256" key="5">
    <source>
        <dbReference type="ARBA" id="ARBA00022832"/>
    </source>
</evidence>
<accession>A0A843WFZ6</accession>
<evidence type="ECO:0000256" key="7">
    <source>
        <dbReference type="ARBA" id="ARBA00023098"/>
    </source>
</evidence>
<organism evidence="11 12">
    <name type="scientific">Colocasia esculenta</name>
    <name type="common">Wild taro</name>
    <name type="synonym">Arum esculentum</name>
    <dbReference type="NCBI Taxonomy" id="4460"/>
    <lineage>
        <taxon>Eukaryota</taxon>
        <taxon>Viridiplantae</taxon>
        <taxon>Streptophyta</taxon>
        <taxon>Embryophyta</taxon>
        <taxon>Tracheophyta</taxon>
        <taxon>Spermatophyta</taxon>
        <taxon>Magnoliopsida</taxon>
        <taxon>Liliopsida</taxon>
        <taxon>Araceae</taxon>
        <taxon>Aroideae</taxon>
        <taxon>Colocasieae</taxon>
        <taxon>Colocasia</taxon>
    </lineage>
</organism>
<keyword evidence="12" id="KW-1185">Reference proteome</keyword>
<comment type="subcellular location">
    <subcellularLocation>
        <location evidence="1">Membrane</location>
        <topology evidence="1">Multi-pass membrane protein</topology>
    </subcellularLocation>
</comment>
<keyword evidence="4 10" id="KW-0812">Transmembrane</keyword>
<reference evidence="11" key="1">
    <citation type="submission" date="2017-07" db="EMBL/GenBank/DDBJ databases">
        <title>Taro Niue Genome Assembly and Annotation.</title>
        <authorList>
            <person name="Atibalentja N."/>
            <person name="Keating K."/>
            <person name="Fields C.J."/>
        </authorList>
    </citation>
    <scope>NUCLEOTIDE SEQUENCE</scope>
    <source>
        <strain evidence="11">Niue_2</strain>
        <tissue evidence="11">Leaf</tissue>
    </source>
</reference>
<dbReference type="GO" id="GO:0034625">
    <property type="term" value="P:fatty acid elongation, monounsaturated fatty acid"/>
    <property type="evidence" value="ECO:0007669"/>
    <property type="project" value="TreeGrafter"/>
</dbReference>
<protein>
    <recommendedName>
        <fullName evidence="13">Elongation of fatty acids protein 3-like</fullName>
    </recommendedName>
</protein>
<keyword evidence="2" id="KW-0444">Lipid biosynthesis</keyword>
<name>A0A843WFZ6_COLES</name>
<dbReference type="Pfam" id="PF01151">
    <property type="entry name" value="ELO"/>
    <property type="match status" value="1"/>
</dbReference>
<evidence type="ECO:0000256" key="9">
    <source>
        <dbReference type="ARBA" id="ARBA00023160"/>
    </source>
</evidence>
<feature type="transmembrane region" description="Helical" evidence="10">
    <location>
        <begin position="170"/>
        <end position="188"/>
    </location>
</feature>
<keyword evidence="7" id="KW-0443">Lipid metabolism</keyword>
<keyword evidence="8 10" id="KW-0472">Membrane</keyword>
<dbReference type="GO" id="GO:0005789">
    <property type="term" value="C:endoplasmic reticulum membrane"/>
    <property type="evidence" value="ECO:0007669"/>
    <property type="project" value="TreeGrafter"/>
</dbReference>
<dbReference type="PANTHER" id="PTHR11157">
    <property type="entry name" value="FATTY ACID ACYL TRANSFERASE-RELATED"/>
    <property type="match status" value="1"/>
</dbReference>
<dbReference type="GO" id="GO:0034626">
    <property type="term" value="P:fatty acid elongation, polyunsaturated fatty acid"/>
    <property type="evidence" value="ECO:0007669"/>
    <property type="project" value="TreeGrafter"/>
</dbReference>
<feature type="transmembrane region" description="Helical" evidence="10">
    <location>
        <begin position="37"/>
        <end position="58"/>
    </location>
</feature>
<dbReference type="Proteomes" id="UP000652761">
    <property type="component" value="Unassembled WGS sequence"/>
</dbReference>
<evidence type="ECO:0000256" key="3">
    <source>
        <dbReference type="ARBA" id="ARBA00022679"/>
    </source>
</evidence>
<dbReference type="AlphaFoldDB" id="A0A843WFZ6"/>
<sequence>MGIVRSAAGGGLTYWLAEHPAIVGFRWSHAHSWGSTWSFLACAIAAYVVAAAALHFLLTVLGRRRPLPLGLLPATHSLCMALLSAAIFLGTLLSSAAEIRETRWFWLGHRAPRRLITHPLQWLLCFPPGTRPSGRVFFWSYAFYLSRFLHLLRTFLLIARRRVGRPGRSLPCHLFVHAVLVCTSFVWLEFSQSLQVTAILSTTLAYAVVYGYRFWVELGLPWGGTLPAVLRRCQALLVACNLLSHLGLLLLHFCNGGCNGIGAWVFNSVLNAALLLLFAAEGRRARIWEGIADDDCSSHHHNSCRRGAAGVDLVNKDC</sequence>
<evidence type="ECO:0000256" key="10">
    <source>
        <dbReference type="SAM" id="Phobius"/>
    </source>
</evidence>
<evidence type="ECO:0000313" key="11">
    <source>
        <dbReference type="EMBL" id="MQM05668.1"/>
    </source>
</evidence>
<evidence type="ECO:0000256" key="6">
    <source>
        <dbReference type="ARBA" id="ARBA00022989"/>
    </source>
</evidence>
<feature type="transmembrane region" description="Helical" evidence="10">
    <location>
        <begin position="136"/>
        <end position="158"/>
    </location>
</feature>
<feature type="transmembrane region" description="Helical" evidence="10">
    <location>
        <begin position="194"/>
        <end position="215"/>
    </location>
</feature>
<dbReference type="EMBL" id="NMUH01003456">
    <property type="protein sequence ID" value="MQM05668.1"/>
    <property type="molecule type" value="Genomic_DNA"/>
</dbReference>